<keyword evidence="2" id="KW-1185">Reference proteome</keyword>
<evidence type="ECO:0000313" key="1">
    <source>
        <dbReference type="EMBL" id="SMO96008.1"/>
    </source>
</evidence>
<evidence type="ECO:0000313" key="2">
    <source>
        <dbReference type="Proteomes" id="UP000316030"/>
    </source>
</evidence>
<gene>
    <name evidence="1" type="ORF">SAMN06265173_13113</name>
</gene>
<organism evidence="1 2">
    <name type="scientific">Thalassovita litoralis</name>
    <dbReference type="NCBI Taxonomy" id="1010611"/>
    <lineage>
        <taxon>Bacteria</taxon>
        <taxon>Pseudomonadati</taxon>
        <taxon>Pseudomonadota</taxon>
        <taxon>Alphaproteobacteria</taxon>
        <taxon>Rhodobacterales</taxon>
        <taxon>Roseobacteraceae</taxon>
        <taxon>Thalassovita</taxon>
    </lineage>
</organism>
<accession>A0A521FIL1</accession>
<dbReference type="AlphaFoldDB" id="A0A521FIL1"/>
<name>A0A521FIL1_9RHOB</name>
<sequence>MRGKVVGDPGIKFKAKLPYFISKGVPHFVAAGHLSFTGGCIFSSPLQLGERCDTISRQQTPLSAFCVNF</sequence>
<dbReference type="EMBL" id="FXTO01000031">
    <property type="protein sequence ID" value="SMO96008.1"/>
    <property type="molecule type" value="Genomic_DNA"/>
</dbReference>
<dbReference type="Proteomes" id="UP000316030">
    <property type="component" value="Unassembled WGS sequence"/>
</dbReference>
<proteinExistence type="predicted"/>
<reference evidence="1 2" key="1">
    <citation type="submission" date="2017-05" db="EMBL/GenBank/DDBJ databases">
        <authorList>
            <person name="Varghese N."/>
            <person name="Submissions S."/>
        </authorList>
    </citation>
    <scope>NUCLEOTIDE SEQUENCE [LARGE SCALE GENOMIC DNA]</scope>
    <source>
        <strain evidence="1 2">DSM 29506</strain>
    </source>
</reference>
<protein>
    <submittedName>
        <fullName evidence="1">Uncharacterized protein</fullName>
    </submittedName>
</protein>